<dbReference type="eggNOG" id="ENOG502TFZM">
    <property type="taxonomic scope" value="Eukaryota"/>
</dbReference>
<evidence type="ECO:0000256" key="1">
    <source>
        <dbReference type="SAM" id="MobiDB-lite"/>
    </source>
</evidence>
<accession>W3X654</accession>
<feature type="compositionally biased region" description="Polar residues" evidence="1">
    <location>
        <begin position="24"/>
        <end position="52"/>
    </location>
</feature>
<dbReference type="InParanoid" id="W3X654"/>
<gene>
    <name evidence="2" type="ORF">PFICI_06605</name>
</gene>
<keyword evidence="3" id="KW-1185">Reference proteome</keyword>
<proteinExistence type="predicted"/>
<dbReference type="EMBL" id="KI912112">
    <property type="protein sequence ID" value="ETS81603.1"/>
    <property type="molecule type" value="Genomic_DNA"/>
</dbReference>
<dbReference type="OMA" id="NDAPHLI"/>
<dbReference type="AlphaFoldDB" id="W3X654"/>
<dbReference type="RefSeq" id="XP_007833377.1">
    <property type="nucleotide sequence ID" value="XM_007835186.1"/>
</dbReference>
<dbReference type="HOGENOM" id="CLU_1129412_0_0_1"/>
<dbReference type="GeneID" id="19271618"/>
<dbReference type="STRING" id="1229662.W3X654"/>
<dbReference type="Proteomes" id="UP000030651">
    <property type="component" value="Unassembled WGS sequence"/>
</dbReference>
<evidence type="ECO:0000313" key="3">
    <source>
        <dbReference type="Proteomes" id="UP000030651"/>
    </source>
</evidence>
<sequence>MSAITQTAVHRIGKWTDAKFNKKPSLQQYTSSPAQNTADKYSGHSQEAWQQDSSSTHPTPTPPSPRTLELKPQGHTMVCTSEYGPLLTITFTSNSIGNDNDAPHLIALRGNAAGPQIASARFHQWTSTKTDLELHGQTTKVRREMHSATGLGKIKWERDGTKGMKLTTAAAGGNGGRKEVIARFGATHKSRRNRGSGQFDLLQDGMGTAQLEEIVVSCLVERERMRRAGELVEDGIWELFMASIGL</sequence>
<evidence type="ECO:0000313" key="2">
    <source>
        <dbReference type="EMBL" id="ETS81603.1"/>
    </source>
</evidence>
<organism evidence="2 3">
    <name type="scientific">Pestalotiopsis fici (strain W106-1 / CGMCC3.15140)</name>
    <dbReference type="NCBI Taxonomy" id="1229662"/>
    <lineage>
        <taxon>Eukaryota</taxon>
        <taxon>Fungi</taxon>
        <taxon>Dikarya</taxon>
        <taxon>Ascomycota</taxon>
        <taxon>Pezizomycotina</taxon>
        <taxon>Sordariomycetes</taxon>
        <taxon>Xylariomycetidae</taxon>
        <taxon>Amphisphaeriales</taxon>
        <taxon>Sporocadaceae</taxon>
        <taxon>Pestalotiopsis</taxon>
    </lineage>
</organism>
<reference evidence="3" key="1">
    <citation type="journal article" date="2015" name="BMC Genomics">
        <title>Genomic and transcriptomic analysis of the endophytic fungus Pestalotiopsis fici reveals its lifestyle and high potential for synthesis of natural products.</title>
        <authorList>
            <person name="Wang X."/>
            <person name="Zhang X."/>
            <person name="Liu L."/>
            <person name="Xiang M."/>
            <person name="Wang W."/>
            <person name="Sun X."/>
            <person name="Che Y."/>
            <person name="Guo L."/>
            <person name="Liu G."/>
            <person name="Guo L."/>
            <person name="Wang C."/>
            <person name="Yin W.B."/>
            <person name="Stadler M."/>
            <person name="Zhang X."/>
            <person name="Liu X."/>
        </authorList>
    </citation>
    <scope>NUCLEOTIDE SEQUENCE [LARGE SCALE GENOMIC DNA]</scope>
    <source>
        <strain evidence="3">W106-1 / CGMCC3.15140</strain>
    </source>
</reference>
<dbReference type="OrthoDB" id="4725912at2759"/>
<protein>
    <submittedName>
        <fullName evidence="2">Uncharacterized protein</fullName>
    </submittedName>
</protein>
<dbReference type="KEGG" id="pfy:PFICI_06605"/>
<name>W3X654_PESFW</name>
<feature type="region of interest" description="Disordered" evidence="1">
    <location>
        <begin position="20"/>
        <end position="72"/>
    </location>
</feature>